<name>A0A6J5X8V8_PRUAR</name>
<reference evidence="3" key="1">
    <citation type="journal article" date="2020" name="Genome Biol.">
        <title>Gamete binning: chromosome-level and haplotype-resolved genome assembly enabled by high-throughput single-cell sequencing of gamete genomes.</title>
        <authorList>
            <person name="Campoy J.A."/>
            <person name="Sun H."/>
            <person name="Goel M."/>
            <person name="Jiao W.-B."/>
            <person name="Folz-Donahue K."/>
            <person name="Wang N."/>
            <person name="Rubio M."/>
            <person name="Liu C."/>
            <person name="Kukat C."/>
            <person name="Ruiz D."/>
            <person name="Huettel B."/>
            <person name="Schneeberger K."/>
        </authorList>
    </citation>
    <scope>NUCLEOTIDE SEQUENCE [LARGE SCALE GENOMIC DNA]</scope>
    <source>
        <strain evidence="3">cv. Rojo Pasion</strain>
    </source>
</reference>
<accession>A0A6J5X8V8</accession>
<gene>
    <name evidence="2" type="ORF">ORAREDHAP_LOCUS26201</name>
</gene>
<keyword evidence="3" id="KW-1185">Reference proteome</keyword>
<dbReference type="AlphaFoldDB" id="A0A6J5X8V8"/>
<feature type="compositionally biased region" description="Gly residues" evidence="1">
    <location>
        <begin position="1"/>
        <end position="10"/>
    </location>
</feature>
<sequence>MWEEGGGLCGGFSTTKGNPAGEGGGGGKGRWLLGWGSRFVGGWRAVVIGERGAGWLCCDGG</sequence>
<evidence type="ECO:0000256" key="1">
    <source>
        <dbReference type="SAM" id="MobiDB-lite"/>
    </source>
</evidence>
<dbReference type="EMBL" id="CAEKKB010000004">
    <property type="protein sequence ID" value="CAB4307484.1"/>
    <property type="molecule type" value="Genomic_DNA"/>
</dbReference>
<evidence type="ECO:0000313" key="3">
    <source>
        <dbReference type="Proteomes" id="UP000507245"/>
    </source>
</evidence>
<organism evidence="2 3">
    <name type="scientific">Prunus armeniaca</name>
    <name type="common">Apricot</name>
    <name type="synonym">Armeniaca vulgaris</name>
    <dbReference type="NCBI Taxonomy" id="36596"/>
    <lineage>
        <taxon>Eukaryota</taxon>
        <taxon>Viridiplantae</taxon>
        <taxon>Streptophyta</taxon>
        <taxon>Embryophyta</taxon>
        <taxon>Tracheophyta</taxon>
        <taxon>Spermatophyta</taxon>
        <taxon>Magnoliopsida</taxon>
        <taxon>eudicotyledons</taxon>
        <taxon>Gunneridae</taxon>
        <taxon>Pentapetalae</taxon>
        <taxon>rosids</taxon>
        <taxon>fabids</taxon>
        <taxon>Rosales</taxon>
        <taxon>Rosaceae</taxon>
        <taxon>Amygdaloideae</taxon>
        <taxon>Amygdaleae</taxon>
        <taxon>Prunus</taxon>
    </lineage>
</organism>
<feature type="region of interest" description="Disordered" evidence="1">
    <location>
        <begin position="1"/>
        <end position="26"/>
    </location>
</feature>
<proteinExistence type="predicted"/>
<dbReference type="Proteomes" id="UP000507245">
    <property type="component" value="Unassembled WGS sequence"/>
</dbReference>
<protein>
    <submittedName>
        <fullName evidence="2">Uncharacterized protein</fullName>
    </submittedName>
</protein>
<evidence type="ECO:0000313" key="2">
    <source>
        <dbReference type="EMBL" id="CAB4307484.1"/>
    </source>
</evidence>